<dbReference type="InterPro" id="IPR011123">
    <property type="entry name" value="Y_Y_Y"/>
</dbReference>
<evidence type="ECO:0000256" key="10">
    <source>
        <dbReference type="ARBA" id="ARBA00023125"/>
    </source>
</evidence>
<dbReference type="Gene3D" id="1.10.10.60">
    <property type="entry name" value="Homeodomain-like"/>
    <property type="match status" value="1"/>
</dbReference>
<dbReference type="InterPro" id="IPR013783">
    <property type="entry name" value="Ig-like_fold"/>
</dbReference>
<dbReference type="Gene3D" id="3.40.50.2300">
    <property type="match status" value="1"/>
</dbReference>
<dbReference type="SUPFAM" id="SSF50998">
    <property type="entry name" value="Quinoprotein alcohol dehydrogenase-like"/>
    <property type="match status" value="1"/>
</dbReference>
<dbReference type="Pfam" id="PF02518">
    <property type="entry name" value="HATPase_c"/>
    <property type="match status" value="1"/>
</dbReference>
<dbReference type="PROSITE" id="PS50110">
    <property type="entry name" value="RESPONSE_REGULATORY"/>
    <property type="match status" value="1"/>
</dbReference>
<dbReference type="InterPro" id="IPR018062">
    <property type="entry name" value="HTH_AraC-typ_CS"/>
</dbReference>
<comment type="catalytic activity">
    <reaction evidence="1">
        <text>ATP + protein L-histidine = ADP + protein N-phospho-L-histidine.</text>
        <dbReference type="EC" id="2.7.13.3"/>
    </reaction>
</comment>
<keyword evidence="13" id="KW-0472">Membrane</keyword>
<dbReference type="OrthoDB" id="358279at2"/>
<dbReference type="SUPFAM" id="SSF52172">
    <property type="entry name" value="CheY-like"/>
    <property type="match status" value="1"/>
</dbReference>
<dbReference type="InterPro" id="IPR011006">
    <property type="entry name" value="CheY-like_superfamily"/>
</dbReference>
<dbReference type="InterPro" id="IPR009057">
    <property type="entry name" value="Homeodomain-like_sf"/>
</dbReference>
<dbReference type="InterPro" id="IPR036890">
    <property type="entry name" value="HATPase_C_sf"/>
</dbReference>
<feature type="transmembrane region" description="Helical" evidence="13">
    <location>
        <begin position="765"/>
        <end position="786"/>
    </location>
</feature>
<dbReference type="PANTHER" id="PTHR43547:SF2">
    <property type="entry name" value="HYBRID SIGNAL TRANSDUCTION HISTIDINE KINASE C"/>
    <property type="match status" value="1"/>
</dbReference>
<dbReference type="Pfam" id="PF00072">
    <property type="entry name" value="Response_reg"/>
    <property type="match status" value="1"/>
</dbReference>
<keyword evidence="7" id="KW-0067">ATP-binding</keyword>
<feature type="domain" description="Response regulatory" evidence="17">
    <location>
        <begin position="1079"/>
        <end position="1194"/>
    </location>
</feature>
<evidence type="ECO:0000259" key="15">
    <source>
        <dbReference type="PROSITE" id="PS01124"/>
    </source>
</evidence>
<dbReference type="InterPro" id="IPR018060">
    <property type="entry name" value="HTH_AraC"/>
</dbReference>
<feature type="domain" description="HTH araC/xylS-type" evidence="15">
    <location>
        <begin position="1228"/>
        <end position="1327"/>
    </location>
</feature>
<dbReference type="Pfam" id="PF00512">
    <property type="entry name" value="HisKA"/>
    <property type="match status" value="1"/>
</dbReference>
<dbReference type="PROSITE" id="PS50109">
    <property type="entry name" value="HIS_KIN"/>
    <property type="match status" value="1"/>
</dbReference>
<keyword evidence="10" id="KW-0238">DNA-binding</keyword>
<dbReference type="FunFam" id="1.10.287.130:FF:000034">
    <property type="entry name" value="Two-component system sensor histidine kinase/response regulator"/>
    <property type="match status" value="1"/>
</dbReference>
<dbReference type="SMART" id="SM00448">
    <property type="entry name" value="REC"/>
    <property type="match status" value="1"/>
</dbReference>
<dbReference type="InterPro" id="IPR011047">
    <property type="entry name" value="Quinoprotein_ADH-like_sf"/>
</dbReference>
<feature type="domain" description="Histidine kinase" evidence="16">
    <location>
        <begin position="822"/>
        <end position="1039"/>
    </location>
</feature>
<dbReference type="PROSITE" id="PS01124">
    <property type="entry name" value="HTH_ARAC_FAMILY_2"/>
    <property type="match status" value="1"/>
</dbReference>
<evidence type="ECO:0000256" key="2">
    <source>
        <dbReference type="ARBA" id="ARBA00012438"/>
    </source>
</evidence>
<evidence type="ECO:0000256" key="11">
    <source>
        <dbReference type="ARBA" id="ARBA00023163"/>
    </source>
</evidence>
<evidence type="ECO:0000259" key="16">
    <source>
        <dbReference type="PROSITE" id="PS50109"/>
    </source>
</evidence>
<feature type="signal peptide" evidence="14">
    <location>
        <begin position="1"/>
        <end position="17"/>
    </location>
</feature>
<dbReference type="InterPro" id="IPR001789">
    <property type="entry name" value="Sig_transdc_resp-reg_receiver"/>
</dbReference>
<keyword evidence="8" id="KW-0902">Two-component regulatory system</keyword>
<dbReference type="EC" id="2.7.13.3" evidence="2"/>
<dbReference type="SMART" id="SM00342">
    <property type="entry name" value="HTH_ARAC"/>
    <property type="match status" value="1"/>
</dbReference>
<dbReference type="InterPro" id="IPR005467">
    <property type="entry name" value="His_kinase_dom"/>
</dbReference>
<dbReference type="SUPFAM" id="SSF46689">
    <property type="entry name" value="Homeodomain-like"/>
    <property type="match status" value="1"/>
</dbReference>
<dbReference type="Gene3D" id="3.30.565.10">
    <property type="entry name" value="Histidine kinase-like ATPase, C-terminal domain"/>
    <property type="match status" value="1"/>
</dbReference>
<dbReference type="PANTHER" id="PTHR43547">
    <property type="entry name" value="TWO-COMPONENT HISTIDINE KINASE"/>
    <property type="match status" value="1"/>
</dbReference>
<evidence type="ECO:0000256" key="1">
    <source>
        <dbReference type="ARBA" id="ARBA00000085"/>
    </source>
</evidence>
<evidence type="ECO:0000256" key="3">
    <source>
        <dbReference type="ARBA" id="ARBA00022553"/>
    </source>
</evidence>
<keyword evidence="14" id="KW-0732">Signal</keyword>
<evidence type="ECO:0000256" key="4">
    <source>
        <dbReference type="ARBA" id="ARBA00022679"/>
    </source>
</evidence>
<dbReference type="PRINTS" id="PR00344">
    <property type="entry name" value="BCTRLSENSOR"/>
</dbReference>
<dbReference type="Pfam" id="PF07494">
    <property type="entry name" value="Reg_prop"/>
    <property type="match status" value="2"/>
</dbReference>
<feature type="modified residue" description="4-aspartylphosphate" evidence="12">
    <location>
        <position position="1127"/>
    </location>
</feature>
<dbReference type="SMART" id="SM00388">
    <property type="entry name" value="HisKA"/>
    <property type="match status" value="1"/>
</dbReference>
<keyword evidence="19" id="KW-1185">Reference proteome</keyword>
<dbReference type="CDD" id="cd17574">
    <property type="entry name" value="REC_OmpR"/>
    <property type="match status" value="1"/>
</dbReference>
<dbReference type="RefSeq" id="WP_140988593.1">
    <property type="nucleotide sequence ID" value="NZ_VHIQ01000001.1"/>
</dbReference>
<dbReference type="InterPro" id="IPR015943">
    <property type="entry name" value="WD40/YVTN_repeat-like_dom_sf"/>
</dbReference>
<dbReference type="GO" id="GO:0000155">
    <property type="term" value="F:phosphorelay sensor kinase activity"/>
    <property type="evidence" value="ECO:0007669"/>
    <property type="project" value="InterPro"/>
</dbReference>
<dbReference type="Pfam" id="PF07495">
    <property type="entry name" value="Y_Y_Y"/>
    <property type="match status" value="1"/>
</dbReference>
<dbReference type="PROSITE" id="PS00041">
    <property type="entry name" value="HTH_ARAC_FAMILY_1"/>
    <property type="match status" value="1"/>
</dbReference>
<evidence type="ECO:0000256" key="13">
    <source>
        <dbReference type="SAM" id="Phobius"/>
    </source>
</evidence>
<dbReference type="Pfam" id="PF12833">
    <property type="entry name" value="HTH_18"/>
    <property type="match status" value="1"/>
</dbReference>
<dbReference type="GO" id="GO:0043565">
    <property type="term" value="F:sequence-specific DNA binding"/>
    <property type="evidence" value="ECO:0007669"/>
    <property type="project" value="InterPro"/>
</dbReference>
<dbReference type="SMART" id="SM00387">
    <property type="entry name" value="HATPase_c"/>
    <property type="match status" value="1"/>
</dbReference>
<keyword evidence="3 12" id="KW-0597">Phosphoprotein</keyword>
<dbReference type="EMBL" id="VHIQ01000001">
    <property type="protein sequence ID" value="TPV35583.1"/>
    <property type="molecule type" value="Genomic_DNA"/>
</dbReference>
<sequence length="1332" mass="152519">MKYILLFLIICSQFVLSQDEENNYVVEFVTTKQGLSHNYVTGIVSDDLNIKWIGTENGITKFNGFDFEYIKPGENFTELLNENVEAPLFIDKDSNLWIGTKSGGIACLDIKHNTVKNYNNILRQHMSGDLRVTAISQDINGYIWVGTWSDGVFVIDHKNGKLIDYHPFNQIVYTIVKDFNNNIWFCAGNRLYLYDHFNKKLKQHLIQGQISDILPDAKRNKLWITLAGKNQQLFSYNYSTTEIEVMDTDVESSFSRKLMLDNYNRLWIGTWGNGVYRSDKNVTNFKKVDLTGASPDKVAGNYSTVICLHQDENNVIWLATTNGGLVKLAEGNGFKNANELIEDPYLKSHFNCTSLYKNNTQIFVGTNNGLFSGDTFESLTPVEGLENIRINVIYPHKNQLFIGTGGSFYIYDLNKEKVVFESADIGKITTFFIEDNRIYIGTQQRGLAVGLLDNLEDIDTFEFFSERLQNNRKILSNRITSIQKDNQNNLWISTYNGLHKWDETGNRFIHQSELLENSQSIIIINQLLIKDNLLWLATPNGLFKLEHGQNKLKTLEVLTQKNGLNSDFICALTFDDQENLWFSTHTEIVKYNTKNKDLTSYAYINGVKTTSFNNRSFHNYQNETLYFGGIDNITYFNPSGIKYFNVVPEVVFTNLRVNNELIQFNPGNTILDDNFNYASNIKLTHQQNFFSTSFVANDFLGELNTKYKYQLEGYQKQWIDLQNRNEINFAGLAPGNYTLKVKATRDNQNWSEAKALNITILSSPWLSPLAIFVYLLIISTIIYYLIKTNNYQLKLKNNLEIARIDKEKEVELTEAKLTFFTNISHEFRTPLTLIITPLKELLDDDSLPPKVVKNLSYIDRNTNRLLNLINQLLDFRKADRGLLKLDVSHGNFVRFSREVHLYFKEAAKAKNIKYKFKAKQDEIQFPFDRNKMEIVLCNLLSNALKYTKPGDKIRMEVSSDSDYCIISIKDSGIGMKEEDLEKIFDRFFQIKSGSTAQLIGSGIGLSFSKRIVELHHGSISVKSAPNIGTEFIVKLSMNPQLYEGIINENFVTTDNMKAYESLEIENPIDNLNINAKEHSVLIIDDNVEILSYLKGILSDKYNIIEATNGDEGFEIASTEIPDLILSDVMMPGKDGITLCKELKSQIITSHIPIILLTARTSTVFEIEGLKTGADDYVTKPFNAKVIKARIASLLENREKLRSHLLNKVRFEPTSNNTDTEDTENAFINKAILLVEENIDNEAFGIESMVDALNMSQSTLYRKIKSLTGLSLTAFIRSVRLKKSAYLILTTDLNLNEIAYDVGFNDYKYFKSSFKKQFNCLPSKYKEIIQEQR</sequence>
<keyword evidence="13" id="KW-1133">Transmembrane helix</keyword>
<protein>
    <recommendedName>
        <fullName evidence="2">histidine kinase</fullName>
        <ecNumber evidence="2">2.7.13.3</ecNumber>
    </recommendedName>
</protein>
<evidence type="ECO:0000256" key="5">
    <source>
        <dbReference type="ARBA" id="ARBA00022741"/>
    </source>
</evidence>
<keyword evidence="9" id="KW-0805">Transcription regulation</keyword>
<evidence type="ECO:0000256" key="14">
    <source>
        <dbReference type="SAM" id="SignalP"/>
    </source>
</evidence>
<evidence type="ECO:0000256" key="8">
    <source>
        <dbReference type="ARBA" id="ARBA00023012"/>
    </source>
</evidence>
<gene>
    <name evidence="18" type="ORF">FJ651_01345</name>
</gene>
<dbReference type="InterPro" id="IPR036097">
    <property type="entry name" value="HisK_dim/P_sf"/>
</dbReference>
<dbReference type="SUPFAM" id="SSF55874">
    <property type="entry name" value="ATPase domain of HSP90 chaperone/DNA topoisomerase II/histidine kinase"/>
    <property type="match status" value="1"/>
</dbReference>
<dbReference type="CDD" id="cd00082">
    <property type="entry name" value="HisKA"/>
    <property type="match status" value="1"/>
</dbReference>
<dbReference type="InterPro" id="IPR011110">
    <property type="entry name" value="Reg_prop"/>
</dbReference>
<evidence type="ECO:0000256" key="9">
    <source>
        <dbReference type="ARBA" id="ARBA00023015"/>
    </source>
</evidence>
<comment type="caution">
    <text evidence="18">The sequence shown here is derived from an EMBL/GenBank/DDBJ whole genome shotgun (WGS) entry which is preliminary data.</text>
</comment>
<dbReference type="InterPro" id="IPR003661">
    <property type="entry name" value="HisK_dim/P_dom"/>
</dbReference>
<dbReference type="InterPro" id="IPR003594">
    <property type="entry name" value="HATPase_dom"/>
</dbReference>
<dbReference type="Gene3D" id="2.60.40.10">
    <property type="entry name" value="Immunoglobulins"/>
    <property type="match status" value="1"/>
</dbReference>
<dbReference type="Gene3D" id="1.10.287.130">
    <property type="match status" value="1"/>
</dbReference>
<keyword evidence="6" id="KW-0418">Kinase</keyword>
<keyword evidence="11" id="KW-0804">Transcription</keyword>
<evidence type="ECO:0000256" key="7">
    <source>
        <dbReference type="ARBA" id="ARBA00022840"/>
    </source>
</evidence>
<evidence type="ECO:0000313" key="18">
    <source>
        <dbReference type="EMBL" id="TPV35583.1"/>
    </source>
</evidence>
<evidence type="ECO:0000256" key="6">
    <source>
        <dbReference type="ARBA" id="ARBA00022777"/>
    </source>
</evidence>
<reference evidence="18 19" key="1">
    <citation type="submission" date="2019-06" db="EMBL/GenBank/DDBJ databases">
        <title>Flavobacteriaceae Paucihalobacterium erythroidium CWB-1, complete genome.</title>
        <authorList>
            <person name="Wu S."/>
        </authorList>
    </citation>
    <scope>NUCLEOTIDE SEQUENCE [LARGE SCALE GENOMIC DNA]</scope>
    <source>
        <strain evidence="18 19">CWB-1</strain>
    </source>
</reference>
<keyword evidence="5" id="KW-0547">Nucleotide-binding</keyword>
<dbReference type="GO" id="GO:0005524">
    <property type="term" value="F:ATP binding"/>
    <property type="evidence" value="ECO:0007669"/>
    <property type="project" value="UniProtKB-KW"/>
</dbReference>
<dbReference type="Proteomes" id="UP000317332">
    <property type="component" value="Unassembled WGS sequence"/>
</dbReference>
<evidence type="ECO:0000259" key="17">
    <source>
        <dbReference type="PROSITE" id="PS50110"/>
    </source>
</evidence>
<evidence type="ECO:0000256" key="12">
    <source>
        <dbReference type="PROSITE-ProRule" id="PRU00169"/>
    </source>
</evidence>
<keyword evidence="4" id="KW-0808">Transferase</keyword>
<organism evidence="18 19">
    <name type="scientific">Paucihalobacter ruber</name>
    <dbReference type="NCBI Taxonomy" id="2567861"/>
    <lineage>
        <taxon>Bacteria</taxon>
        <taxon>Pseudomonadati</taxon>
        <taxon>Bacteroidota</taxon>
        <taxon>Flavobacteriia</taxon>
        <taxon>Flavobacteriales</taxon>
        <taxon>Flavobacteriaceae</taxon>
        <taxon>Paucihalobacter</taxon>
    </lineage>
</organism>
<dbReference type="FunFam" id="3.30.565.10:FF:000037">
    <property type="entry name" value="Hybrid sensor histidine kinase/response regulator"/>
    <property type="match status" value="1"/>
</dbReference>
<dbReference type="InterPro" id="IPR004358">
    <property type="entry name" value="Sig_transdc_His_kin-like_C"/>
</dbReference>
<evidence type="ECO:0000313" key="19">
    <source>
        <dbReference type="Proteomes" id="UP000317332"/>
    </source>
</evidence>
<dbReference type="Gene3D" id="2.130.10.10">
    <property type="entry name" value="YVTN repeat-like/Quinoprotein amine dehydrogenase"/>
    <property type="match status" value="3"/>
</dbReference>
<dbReference type="SUPFAM" id="SSF47384">
    <property type="entry name" value="Homodimeric domain of signal transducing histidine kinase"/>
    <property type="match status" value="1"/>
</dbReference>
<name>A0A506PNW7_9FLAO</name>
<keyword evidence="13" id="KW-0812">Transmembrane</keyword>
<proteinExistence type="predicted"/>
<feature type="chain" id="PRO_5021418853" description="histidine kinase" evidence="14">
    <location>
        <begin position="18"/>
        <end position="1332"/>
    </location>
</feature>
<accession>A0A506PNW7</accession>
<dbReference type="GO" id="GO:0003700">
    <property type="term" value="F:DNA-binding transcription factor activity"/>
    <property type="evidence" value="ECO:0007669"/>
    <property type="project" value="InterPro"/>
</dbReference>